<reference evidence="1" key="1">
    <citation type="submission" date="2022-05" db="EMBL/GenBank/DDBJ databases">
        <title>Megaplasmid of Vibrio parahaemolyticus.</title>
        <authorList>
            <person name="Strauch E."/>
            <person name="Borowiak M."/>
        </authorList>
    </citation>
    <scope>NUCLEOTIDE SEQUENCE</scope>
    <source>
        <strain evidence="1">16-VB00198</strain>
        <plasmid evidence="1">pVP-16-VB00198-1</plasmid>
    </source>
</reference>
<name>A0AA46UR54_VIBPH</name>
<accession>A0AA46UR54</accession>
<dbReference type="Proteomes" id="UP001163036">
    <property type="component" value="Plasmid pVP-16-VB00198-1"/>
</dbReference>
<evidence type="ECO:0000313" key="1">
    <source>
        <dbReference type="EMBL" id="UYV30048.1"/>
    </source>
</evidence>
<gene>
    <name evidence="1" type="ORF">M5598_29105</name>
</gene>
<dbReference type="AlphaFoldDB" id="A0AA46UR54"/>
<protein>
    <submittedName>
        <fullName evidence="1">Uncharacterized protein</fullName>
    </submittedName>
</protein>
<dbReference type="EMBL" id="CP097357">
    <property type="protein sequence ID" value="UYV30048.1"/>
    <property type="molecule type" value="Genomic_DNA"/>
</dbReference>
<sequence>MNNSELMRKKYPLQTQLEKIERRAEIANKRIGKLIPIFLAYKNNEIKNDQIDYFSEQVPFDSIALNGKPIFEAELAYSCYSEVYRMYVAKDESGGFMAIGLYNPFSNNTPDCWTSNLDSSFKVEVLFIASACFDGVRSLNFNPSICHPSLERLTQMLTKLRMIEVENCTDADEPIPNTIDH</sequence>
<dbReference type="RefSeq" id="WP_264400277.1">
    <property type="nucleotide sequence ID" value="NZ_CP062152.1"/>
</dbReference>
<evidence type="ECO:0000313" key="2">
    <source>
        <dbReference type="Proteomes" id="UP001163036"/>
    </source>
</evidence>
<keyword evidence="1" id="KW-0614">Plasmid</keyword>
<proteinExistence type="predicted"/>
<organism evidence="1 2">
    <name type="scientific">Vibrio parahaemolyticus</name>
    <dbReference type="NCBI Taxonomy" id="670"/>
    <lineage>
        <taxon>Bacteria</taxon>
        <taxon>Pseudomonadati</taxon>
        <taxon>Pseudomonadota</taxon>
        <taxon>Gammaproteobacteria</taxon>
        <taxon>Vibrionales</taxon>
        <taxon>Vibrionaceae</taxon>
        <taxon>Vibrio</taxon>
    </lineage>
</organism>
<geneLocation type="plasmid" evidence="1 2">
    <name>pVP-16-VB00198-1</name>
</geneLocation>